<dbReference type="GO" id="GO:0006465">
    <property type="term" value="P:signal peptide processing"/>
    <property type="evidence" value="ECO:0007669"/>
    <property type="project" value="InterPro"/>
</dbReference>
<evidence type="ECO:0000256" key="4">
    <source>
        <dbReference type="ARBA" id="ARBA00022692"/>
    </source>
</evidence>
<comment type="caution">
    <text evidence="10">The sequence shown here is derived from an EMBL/GenBank/DDBJ whole genome shotgun (WGS) entry which is preliminary data.</text>
</comment>
<evidence type="ECO:0000256" key="9">
    <source>
        <dbReference type="SAM" id="Phobius"/>
    </source>
</evidence>
<evidence type="ECO:0000256" key="2">
    <source>
        <dbReference type="ARBA" id="ARBA00007324"/>
    </source>
</evidence>
<keyword evidence="6 9" id="KW-1133">Transmembrane helix</keyword>
<evidence type="ECO:0000256" key="1">
    <source>
        <dbReference type="ARBA" id="ARBA00004477"/>
    </source>
</evidence>
<dbReference type="EMBL" id="RYZI01000027">
    <property type="protein sequence ID" value="RWA13426.1"/>
    <property type="molecule type" value="Genomic_DNA"/>
</dbReference>
<evidence type="ECO:0000313" key="10">
    <source>
        <dbReference type="EMBL" id="RWA13426.1"/>
    </source>
</evidence>
<gene>
    <name evidence="10" type="ORF">EKO27_g1702</name>
</gene>
<keyword evidence="5" id="KW-0256">Endoplasmic reticulum</keyword>
<feature type="transmembrane region" description="Helical" evidence="9">
    <location>
        <begin position="73"/>
        <end position="92"/>
    </location>
</feature>
<organism evidence="10 11">
    <name type="scientific">Xylaria grammica</name>
    <dbReference type="NCBI Taxonomy" id="363999"/>
    <lineage>
        <taxon>Eukaryota</taxon>
        <taxon>Fungi</taxon>
        <taxon>Dikarya</taxon>
        <taxon>Ascomycota</taxon>
        <taxon>Pezizomycotina</taxon>
        <taxon>Sordariomycetes</taxon>
        <taxon>Xylariomycetidae</taxon>
        <taxon>Xylariales</taxon>
        <taxon>Xylariaceae</taxon>
        <taxon>Xylaria</taxon>
    </lineage>
</organism>
<evidence type="ECO:0000256" key="6">
    <source>
        <dbReference type="ARBA" id="ARBA00022989"/>
    </source>
</evidence>
<proteinExistence type="inferred from homology"/>
<evidence type="ECO:0000313" key="11">
    <source>
        <dbReference type="Proteomes" id="UP000286045"/>
    </source>
</evidence>
<keyword evidence="4 9" id="KW-0812">Transmembrane</keyword>
<dbReference type="PANTHER" id="PTHR13085">
    <property type="entry name" value="MICROSOMAL SIGNAL PEPTIDASE 25 KDA SUBUNIT"/>
    <property type="match status" value="1"/>
</dbReference>
<sequence>MTSQERITVHNLADLKNTSDDAIPNYLNSLKFKQDHSLVDTRLALGYGAFAIAAACFLWDYKLGFDSTKWFTAAAVALYSVVNGALTLWITYVEKGTVYRGEAKDGTKISVSTSTKKNEPTYYVVVDVAPKKGPSSKIEFSRSFTEWFDVQGHFVALPFQTMLATTVPLIAKADPKRAAAVPLASATPAEFLNVDAQTLDALAAAETTGAEKKRPGLCG</sequence>
<comment type="function">
    <text evidence="8">Component of the signal peptidase complex (SPC) which catalyzes the cleavage of N-terminal signal sequences from nascent proteins as they are translocated into the lumen of the endoplasmic reticulum. Enhances the enzymatic activity of SPC and facilitates the interactions between different components of the translocation site.</text>
</comment>
<evidence type="ECO:0000256" key="5">
    <source>
        <dbReference type="ARBA" id="ARBA00022824"/>
    </source>
</evidence>
<dbReference type="PANTHER" id="PTHR13085:SF0">
    <property type="entry name" value="SIGNAL PEPTIDASE COMPLEX SUBUNIT 2"/>
    <property type="match status" value="1"/>
</dbReference>
<evidence type="ECO:0000256" key="8">
    <source>
        <dbReference type="ARBA" id="ARBA00045608"/>
    </source>
</evidence>
<dbReference type="GO" id="GO:0045047">
    <property type="term" value="P:protein targeting to ER"/>
    <property type="evidence" value="ECO:0007669"/>
    <property type="project" value="TreeGrafter"/>
</dbReference>
<evidence type="ECO:0000256" key="3">
    <source>
        <dbReference type="ARBA" id="ARBA00017057"/>
    </source>
</evidence>
<reference evidence="10 11" key="1">
    <citation type="submission" date="2018-12" db="EMBL/GenBank/DDBJ databases">
        <title>Draft genome sequence of Xylaria grammica IHI A82.</title>
        <authorList>
            <person name="Buettner E."/>
            <person name="Kellner H."/>
        </authorList>
    </citation>
    <scope>NUCLEOTIDE SEQUENCE [LARGE SCALE GENOMIC DNA]</scope>
    <source>
        <strain evidence="10 11">IHI A82</strain>
    </source>
</reference>
<dbReference type="AlphaFoldDB" id="A0A439DGA9"/>
<protein>
    <recommendedName>
        <fullName evidence="3">Signal peptidase complex subunit 2</fullName>
    </recommendedName>
</protein>
<accession>A0A439DGA9</accession>
<comment type="similarity">
    <text evidence="2">Belongs to the SPCS2 family.</text>
</comment>
<keyword evidence="11" id="KW-1185">Reference proteome</keyword>
<dbReference type="InterPro" id="IPR009582">
    <property type="entry name" value="Spc2/SPCS2"/>
</dbReference>
<comment type="subcellular location">
    <subcellularLocation>
        <location evidence="1">Endoplasmic reticulum membrane</location>
        <topology evidence="1">Multi-pass membrane protein</topology>
    </subcellularLocation>
</comment>
<evidence type="ECO:0000256" key="7">
    <source>
        <dbReference type="ARBA" id="ARBA00023136"/>
    </source>
</evidence>
<name>A0A439DGA9_9PEZI</name>
<keyword evidence="7 9" id="KW-0472">Membrane</keyword>
<feature type="transmembrane region" description="Helical" evidence="9">
    <location>
        <begin position="43"/>
        <end position="61"/>
    </location>
</feature>
<dbReference type="STRING" id="363999.A0A439DGA9"/>
<dbReference type="Pfam" id="PF06703">
    <property type="entry name" value="SPC25"/>
    <property type="match status" value="1"/>
</dbReference>
<dbReference type="Proteomes" id="UP000286045">
    <property type="component" value="Unassembled WGS sequence"/>
</dbReference>
<dbReference type="GO" id="GO:0005787">
    <property type="term" value="C:signal peptidase complex"/>
    <property type="evidence" value="ECO:0007669"/>
    <property type="project" value="InterPro"/>
</dbReference>